<feature type="compositionally biased region" description="Acidic residues" evidence="1">
    <location>
        <begin position="377"/>
        <end position="390"/>
    </location>
</feature>
<evidence type="ECO:0000313" key="2">
    <source>
        <dbReference type="EMBL" id="VEP14974.1"/>
    </source>
</evidence>
<feature type="region of interest" description="Disordered" evidence="1">
    <location>
        <begin position="328"/>
        <end position="438"/>
    </location>
</feature>
<feature type="compositionally biased region" description="Basic and acidic residues" evidence="1">
    <location>
        <begin position="365"/>
        <end position="376"/>
    </location>
</feature>
<feature type="compositionally biased region" description="Acidic residues" evidence="1">
    <location>
        <begin position="328"/>
        <end position="350"/>
    </location>
</feature>
<evidence type="ECO:0000256" key="1">
    <source>
        <dbReference type="SAM" id="MobiDB-lite"/>
    </source>
</evidence>
<proteinExistence type="predicted"/>
<dbReference type="Proteomes" id="UP000320055">
    <property type="component" value="Unassembled WGS sequence"/>
</dbReference>
<organism evidence="2 3">
    <name type="scientific">Hyella patelloides LEGE 07179</name>
    <dbReference type="NCBI Taxonomy" id="945734"/>
    <lineage>
        <taxon>Bacteria</taxon>
        <taxon>Bacillati</taxon>
        <taxon>Cyanobacteriota</taxon>
        <taxon>Cyanophyceae</taxon>
        <taxon>Pleurocapsales</taxon>
        <taxon>Hyellaceae</taxon>
        <taxon>Hyella</taxon>
    </lineage>
</organism>
<dbReference type="OrthoDB" id="421804at2"/>
<feature type="compositionally biased region" description="Basic and acidic residues" evidence="1">
    <location>
        <begin position="392"/>
        <end position="405"/>
    </location>
</feature>
<sequence>MGLKYRSISIKTIYYLIAIALSLSVASCGKIDFPSGVEGFSVPEIKNVAFDNFANGLSEVAPPDVIQQLDRILLQYQPQVAILRPQQNATIEDTTVEVSLAVEDYPLFQDDRLGLGHHLNLIVDNEHYAEIYNLEEPIILKNLKPGTHTLRVIAEKPWHESFKNESAYAQTTFNVVTETTDNNPDLDLPLLTYNQPMGVYSTEPILLDFYLAGIVTKDWQVRATINEESFIIDEWQPIYLQGFQEGNNLIQLELLDGSGEVISNQFNQPIRLITYDETSSEQDTLAQLVSGKISFEEAVAIAEQNYYIQPVGEPEIIDTITEELSIESPAEEDIEENSEPSVEETLEETVTEDRETAEIESTDQSAEKTLNEKTEEAISDTVEETIDTEEATSIKELEKEAEKNTETTPESIIEPQEAESQQENKEITTTPVAGKNSVSTNSVIEETTSPKKDNVKILEGITEIPVPEEILAVETTESITASDTIEIPQPKLKVPQWWNNLVANFQQRFNINR</sequence>
<accession>A0A563VUA6</accession>
<dbReference type="AlphaFoldDB" id="A0A563VUA6"/>
<reference evidence="2 3" key="1">
    <citation type="submission" date="2019-01" db="EMBL/GenBank/DDBJ databases">
        <authorList>
            <person name="Brito A."/>
        </authorList>
    </citation>
    <scope>NUCLEOTIDE SEQUENCE [LARGE SCALE GENOMIC DNA]</scope>
    <source>
        <strain evidence="2">1</strain>
    </source>
</reference>
<dbReference type="PROSITE" id="PS51257">
    <property type="entry name" value="PROKAR_LIPOPROTEIN"/>
    <property type="match status" value="1"/>
</dbReference>
<gene>
    <name evidence="2" type="ORF">H1P_30050</name>
</gene>
<evidence type="ECO:0000313" key="3">
    <source>
        <dbReference type="Proteomes" id="UP000320055"/>
    </source>
</evidence>
<protein>
    <submittedName>
        <fullName evidence="2">Uncharacterized protein</fullName>
    </submittedName>
</protein>
<dbReference type="EMBL" id="CAACVJ010000223">
    <property type="protein sequence ID" value="VEP14974.1"/>
    <property type="molecule type" value="Genomic_DNA"/>
</dbReference>
<keyword evidence="3" id="KW-1185">Reference proteome</keyword>
<feature type="compositionally biased region" description="Polar residues" evidence="1">
    <location>
        <begin position="427"/>
        <end position="438"/>
    </location>
</feature>
<dbReference type="RefSeq" id="WP_144863197.1">
    <property type="nucleotide sequence ID" value="NZ_LR213768.1"/>
</dbReference>
<name>A0A563VUA6_9CYAN</name>